<evidence type="ECO:0000313" key="2">
    <source>
        <dbReference type="Proteomes" id="UP000033740"/>
    </source>
</evidence>
<proteinExistence type="predicted"/>
<dbReference type="InterPro" id="IPR012467">
    <property type="entry name" value="DUF1684"/>
</dbReference>
<dbReference type="PANTHER" id="PTHR41913">
    <property type="entry name" value="DUF1684 DOMAIN-CONTAINING PROTEIN"/>
    <property type="match status" value="1"/>
</dbReference>
<evidence type="ECO:0000313" key="1">
    <source>
        <dbReference type="EMBL" id="KJL35895.1"/>
    </source>
</evidence>
<dbReference type="PANTHER" id="PTHR41913:SF1">
    <property type="entry name" value="DUF1684 DOMAIN-CONTAINING PROTEIN"/>
    <property type="match status" value="1"/>
</dbReference>
<sequence length="246" mass="26872">MPVNATTDADSTAARAAHDEWKAGRLVAVTAPQGNLALIETRWLDSEDGTTPEEASAGLPDTVVVTELTRRHLTTGEPERGLRFWDAASARNREFEGIATFDYDPAWRLTGTFTPVDGGRAVPYEHLRDNGLSRELPVPGDLAVTIDGTDYSLDAFDDGGTLLLVFADPTNRTEDPESRTYGPGRFLFVQDDSGLDGTRDVVLDFNRAFVPPCGFSDQYNCPLPPLSNRLTTPVRAGERLPLPDQH</sequence>
<reference evidence="1 2" key="1">
    <citation type="submission" date="2015-02" db="EMBL/GenBank/DDBJ databases">
        <title>Draft genome sequences of ten Microbacterium spp. with emphasis on heavy metal contaminated environments.</title>
        <authorList>
            <person name="Corretto E."/>
        </authorList>
    </citation>
    <scope>NUCLEOTIDE SEQUENCE [LARGE SCALE GENOMIC DNA]</scope>
    <source>
        <strain evidence="1 2">ARN176</strain>
    </source>
</reference>
<organism evidence="1 2">
    <name type="scientific">Microbacterium azadirachtae</name>
    <dbReference type="NCBI Taxonomy" id="582680"/>
    <lineage>
        <taxon>Bacteria</taxon>
        <taxon>Bacillati</taxon>
        <taxon>Actinomycetota</taxon>
        <taxon>Actinomycetes</taxon>
        <taxon>Micrococcales</taxon>
        <taxon>Microbacteriaceae</taxon>
        <taxon>Microbacterium</taxon>
    </lineage>
</organism>
<dbReference type="EMBL" id="JYIX01000022">
    <property type="protein sequence ID" value="KJL35895.1"/>
    <property type="molecule type" value="Genomic_DNA"/>
</dbReference>
<protein>
    <recommendedName>
        <fullName evidence="3">DUF1684 domain-containing protein</fullName>
    </recommendedName>
</protein>
<dbReference type="PATRIC" id="fig|582680.6.peg.446"/>
<keyword evidence="2" id="KW-1185">Reference proteome</keyword>
<dbReference type="Proteomes" id="UP000033740">
    <property type="component" value="Unassembled WGS sequence"/>
</dbReference>
<gene>
    <name evidence="1" type="ORF">RS86_00435</name>
</gene>
<dbReference type="Pfam" id="PF07920">
    <property type="entry name" value="DUF1684"/>
    <property type="match status" value="1"/>
</dbReference>
<dbReference type="STRING" id="582680.RS86_00435"/>
<comment type="caution">
    <text evidence="1">The sequence shown here is derived from an EMBL/GenBank/DDBJ whole genome shotgun (WGS) entry which is preliminary data.</text>
</comment>
<dbReference type="AlphaFoldDB" id="A0A0F0LUB9"/>
<dbReference type="RefSeq" id="WP_045270570.1">
    <property type="nucleotide sequence ID" value="NZ_JYIX01000022.1"/>
</dbReference>
<name>A0A0F0LUB9_9MICO</name>
<evidence type="ECO:0008006" key="3">
    <source>
        <dbReference type="Google" id="ProtNLM"/>
    </source>
</evidence>
<accession>A0A0F0LUB9</accession>